<dbReference type="EMBL" id="PPPD01000001">
    <property type="protein sequence ID" value="PNY81950.1"/>
    <property type="molecule type" value="Genomic_DNA"/>
</dbReference>
<evidence type="ECO:0000313" key="4">
    <source>
        <dbReference type="Proteomes" id="UP000236379"/>
    </source>
</evidence>
<feature type="domain" description="NAD(P)-binding" evidence="2">
    <location>
        <begin position="23"/>
        <end position="211"/>
    </location>
</feature>
<gene>
    <name evidence="3" type="ORF">CVO96_11755</name>
</gene>
<dbReference type="GO" id="GO:0042602">
    <property type="term" value="F:riboflavin reductase (NADPH) activity"/>
    <property type="evidence" value="ECO:0007669"/>
    <property type="project" value="TreeGrafter"/>
</dbReference>
<dbReference type="InterPro" id="IPR051606">
    <property type="entry name" value="Polyketide_Oxido-like"/>
</dbReference>
<dbReference type="InterPro" id="IPR016040">
    <property type="entry name" value="NAD(P)-bd_dom"/>
</dbReference>
<evidence type="ECO:0000259" key="2">
    <source>
        <dbReference type="Pfam" id="PF13460"/>
    </source>
</evidence>
<keyword evidence="4" id="KW-1185">Reference proteome</keyword>
<dbReference type="InterPro" id="IPR036291">
    <property type="entry name" value="NAD(P)-bd_dom_sf"/>
</dbReference>
<dbReference type="SUPFAM" id="SSF51735">
    <property type="entry name" value="NAD(P)-binding Rossmann-fold domains"/>
    <property type="match status" value="1"/>
</dbReference>
<proteinExistence type="predicted"/>
<evidence type="ECO:0000313" key="3">
    <source>
        <dbReference type="EMBL" id="PNY81950.1"/>
    </source>
</evidence>
<dbReference type="OrthoDB" id="9785372at2"/>
<protein>
    <submittedName>
        <fullName evidence="3">NADH-flavin reductase</fullName>
    </submittedName>
</protein>
<accession>A0A2K3UZJ7</accession>
<dbReference type="PANTHER" id="PTHR43355">
    <property type="entry name" value="FLAVIN REDUCTASE (NADPH)"/>
    <property type="match status" value="1"/>
</dbReference>
<feature type="region of interest" description="Disordered" evidence="1">
    <location>
        <begin position="1"/>
        <end position="21"/>
    </location>
</feature>
<dbReference type="PANTHER" id="PTHR43355:SF2">
    <property type="entry name" value="FLAVIN REDUCTASE (NADPH)"/>
    <property type="match status" value="1"/>
</dbReference>
<comment type="caution">
    <text evidence="3">The sequence shown here is derived from an EMBL/GenBank/DDBJ whole genome shotgun (WGS) entry which is preliminary data.</text>
</comment>
<dbReference type="GO" id="GO:0004074">
    <property type="term" value="F:biliverdin reductase [NAD(P)H] activity"/>
    <property type="evidence" value="ECO:0007669"/>
    <property type="project" value="TreeGrafter"/>
</dbReference>
<name>A0A2K3UZJ7_9DEIO</name>
<organism evidence="3 4">
    <name type="scientific">Deinococcus koreensis</name>
    <dbReference type="NCBI Taxonomy" id="2054903"/>
    <lineage>
        <taxon>Bacteria</taxon>
        <taxon>Thermotogati</taxon>
        <taxon>Deinococcota</taxon>
        <taxon>Deinococci</taxon>
        <taxon>Deinococcales</taxon>
        <taxon>Deinococcaceae</taxon>
        <taxon>Deinococcus</taxon>
    </lineage>
</organism>
<sequence length="223" mass="23331">MTSPASQSPSTASSSPQTLAILGGTGRTGRLLIDMALAAGHEVRVLARNPERLHRRDPRLSVVTGDARNAADLAALLEGTDAVLSTLGPVRSDPAGVMTQAAEGLAQAMPAAGVTRLITLTGAGVAQPGDRPKLFDHVIRRVLKLAQPDVLRDSEGHVERLRRSDLNWTAVRAPMLTDGPPAPLKVGMVGDIGPRLSRASAAAFMLQQLDSDAHSRQAPAISN</sequence>
<dbReference type="Gene3D" id="3.40.50.720">
    <property type="entry name" value="NAD(P)-binding Rossmann-like Domain"/>
    <property type="match status" value="1"/>
</dbReference>
<dbReference type="Pfam" id="PF13460">
    <property type="entry name" value="NAD_binding_10"/>
    <property type="match status" value="1"/>
</dbReference>
<reference evidence="3 4" key="1">
    <citation type="submission" date="2018-01" db="EMBL/GenBank/DDBJ databases">
        <title>Deinococcus koreensis sp. nov., a radiation-resistant bacterium isolated from river water.</title>
        <authorList>
            <person name="Choi A."/>
        </authorList>
    </citation>
    <scope>NUCLEOTIDE SEQUENCE [LARGE SCALE GENOMIC DNA]</scope>
    <source>
        <strain evidence="3 4">SJW1-2</strain>
    </source>
</reference>
<dbReference type="RefSeq" id="WP_103312389.1">
    <property type="nucleotide sequence ID" value="NZ_PPPD01000001.1"/>
</dbReference>
<dbReference type="AlphaFoldDB" id="A0A2K3UZJ7"/>
<evidence type="ECO:0000256" key="1">
    <source>
        <dbReference type="SAM" id="MobiDB-lite"/>
    </source>
</evidence>
<dbReference type="Proteomes" id="UP000236379">
    <property type="component" value="Unassembled WGS sequence"/>
</dbReference>